<feature type="non-terminal residue" evidence="2">
    <location>
        <position position="124"/>
    </location>
</feature>
<feature type="chain" id="PRO_5043890050" evidence="1">
    <location>
        <begin position="23"/>
        <end position="124"/>
    </location>
</feature>
<sequence>MGVRAPVLLMLVKLVLVRGMAGEHMGMMYLVEHNMFERCYDLVSQLASTLLSCNHTLPSDYYNTNKMIMELGLLDKKIDPCKNSCILYWKDGNKLDYCKFCSGPRYKLIEDRKPRHKKSPYAIL</sequence>
<keyword evidence="1" id="KW-0732">Signal</keyword>
<dbReference type="PANTHER" id="PTHR10775:SF193">
    <property type="entry name" value="DUF4216 DOMAIN-CONTAINING PROTEIN"/>
    <property type="match status" value="1"/>
</dbReference>
<evidence type="ECO:0000256" key="1">
    <source>
        <dbReference type="SAM" id="SignalP"/>
    </source>
</evidence>
<name>A0AAW2T718_SESRA</name>
<reference evidence="2" key="1">
    <citation type="submission" date="2020-06" db="EMBL/GenBank/DDBJ databases">
        <authorList>
            <person name="Li T."/>
            <person name="Hu X."/>
            <person name="Zhang T."/>
            <person name="Song X."/>
            <person name="Zhang H."/>
            <person name="Dai N."/>
            <person name="Sheng W."/>
            <person name="Hou X."/>
            <person name="Wei L."/>
        </authorList>
    </citation>
    <scope>NUCLEOTIDE SEQUENCE</scope>
    <source>
        <strain evidence="2">G02</strain>
        <tissue evidence="2">Leaf</tissue>
    </source>
</reference>
<dbReference type="AlphaFoldDB" id="A0AAW2T718"/>
<dbReference type="PANTHER" id="PTHR10775">
    <property type="entry name" value="OS08G0208400 PROTEIN"/>
    <property type="match status" value="1"/>
</dbReference>
<reference evidence="2" key="2">
    <citation type="journal article" date="2024" name="Plant">
        <title>Genomic evolution and insights into agronomic trait innovations of Sesamum species.</title>
        <authorList>
            <person name="Miao H."/>
            <person name="Wang L."/>
            <person name="Qu L."/>
            <person name="Liu H."/>
            <person name="Sun Y."/>
            <person name="Le M."/>
            <person name="Wang Q."/>
            <person name="Wei S."/>
            <person name="Zheng Y."/>
            <person name="Lin W."/>
            <person name="Duan Y."/>
            <person name="Cao H."/>
            <person name="Xiong S."/>
            <person name="Wang X."/>
            <person name="Wei L."/>
            <person name="Li C."/>
            <person name="Ma Q."/>
            <person name="Ju M."/>
            <person name="Zhao R."/>
            <person name="Li G."/>
            <person name="Mu C."/>
            <person name="Tian Q."/>
            <person name="Mei H."/>
            <person name="Zhang T."/>
            <person name="Gao T."/>
            <person name="Zhang H."/>
        </authorList>
    </citation>
    <scope>NUCLEOTIDE SEQUENCE</scope>
    <source>
        <strain evidence="2">G02</strain>
    </source>
</reference>
<accession>A0AAW2T718</accession>
<feature type="signal peptide" evidence="1">
    <location>
        <begin position="1"/>
        <end position="22"/>
    </location>
</feature>
<dbReference type="EMBL" id="JACGWJ010000009">
    <property type="protein sequence ID" value="KAL0400234.1"/>
    <property type="molecule type" value="Genomic_DNA"/>
</dbReference>
<evidence type="ECO:0000313" key="2">
    <source>
        <dbReference type="EMBL" id="KAL0400234.1"/>
    </source>
</evidence>
<protein>
    <submittedName>
        <fullName evidence="2">Uncharacterized protein</fullName>
    </submittedName>
</protein>
<gene>
    <name evidence="2" type="ORF">Sradi_2366700</name>
</gene>
<proteinExistence type="predicted"/>
<comment type="caution">
    <text evidence="2">The sequence shown here is derived from an EMBL/GenBank/DDBJ whole genome shotgun (WGS) entry which is preliminary data.</text>
</comment>
<organism evidence="2">
    <name type="scientific">Sesamum radiatum</name>
    <name type="common">Black benniseed</name>
    <dbReference type="NCBI Taxonomy" id="300843"/>
    <lineage>
        <taxon>Eukaryota</taxon>
        <taxon>Viridiplantae</taxon>
        <taxon>Streptophyta</taxon>
        <taxon>Embryophyta</taxon>
        <taxon>Tracheophyta</taxon>
        <taxon>Spermatophyta</taxon>
        <taxon>Magnoliopsida</taxon>
        <taxon>eudicotyledons</taxon>
        <taxon>Gunneridae</taxon>
        <taxon>Pentapetalae</taxon>
        <taxon>asterids</taxon>
        <taxon>lamiids</taxon>
        <taxon>Lamiales</taxon>
        <taxon>Pedaliaceae</taxon>
        <taxon>Sesamum</taxon>
    </lineage>
</organism>